<organism evidence="1 2">
    <name type="scientific">Castor canadensis</name>
    <name type="common">American beaver</name>
    <dbReference type="NCBI Taxonomy" id="51338"/>
    <lineage>
        <taxon>Eukaryota</taxon>
        <taxon>Metazoa</taxon>
        <taxon>Chordata</taxon>
        <taxon>Craniata</taxon>
        <taxon>Vertebrata</taxon>
        <taxon>Euteleostomi</taxon>
        <taxon>Mammalia</taxon>
        <taxon>Eutheria</taxon>
        <taxon>Euarchontoglires</taxon>
        <taxon>Glires</taxon>
        <taxon>Rodentia</taxon>
        <taxon>Castorimorpha</taxon>
        <taxon>Castoridae</taxon>
        <taxon>Castor</taxon>
    </lineage>
</organism>
<protein>
    <submittedName>
        <fullName evidence="2">Uncharacterized protein</fullName>
    </submittedName>
</protein>
<evidence type="ECO:0000313" key="2">
    <source>
        <dbReference type="RefSeq" id="XP_073925678.1"/>
    </source>
</evidence>
<evidence type="ECO:0000313" key="1">
    <source>
        <dbReference type="Proteomes" id="UP001732720"/>
    </source>
</evidence>
<name>A0AC58M8F9_CASCN</name>
<proteinExistence type="predicted"/>
<accession>A0AC58M8F9</accession>
<dbReference type="Proteomes" id="UP001732720">
    <property type="component" value="Chromosome 4"/>
</dbReference>
<gene>
    <name evidence="2" type="primary">LOC109685369</name>
</gene>
<keyword evidence="1" id="KW-1185">Reference proteome</keyword>
<sequence length="208" mass="23188">MGETMPCASFHPHRSPSGWTGSLDPHLQSQALEYLKDSSPQDSDELQYSCEPLEDLRLLFMKKLEEEEVTEATFCERLDDLLQQSDFVMLAVRLTPQTQGLMGKQELQLMMLSAVLVNISRGLLVDQDALVEALQTGVIKAAALDVTYPEPLPRQNWCEGTTGPPIASPVSEGVFPRKLKPECEVREAKQLSKAVLKYCPPELILCRS</sequence>
<reference evidence="2" key="1">
    <citation type="submission" date="2025-08" db="UniProtKB">
        <authorList>
            <consortium name="RefSeq"/>
        </authorList>
    </citation>
    <scope>IDENTIFICATION</scope>
</reference>
<dbReference type="RefSeq" id="XP_073925678.1">
    <property type="nucleotide sequence ID" value="XM_074069577.1"/>
</dbReference>